<proteinExistence type="predicted"/>
<protein>
    <submittedName>
        <fullName evidence="1">GTPase-activating protein CdGAPr</fullName>
    </submittedName>
</protein>
<dbReference type="EMBL" id="JAUDFV010000154">
    <property type="protein sequence ID" value="KAL2715956.1"/>
    <property type="molecule type" value="Genomic_DNA"/>
</dbReference>
<accession>A0ABD2A6G7</accession>
<keyword evidence="2" id="KW-1185">Reference proteome</keyword>
<dbReference type="AlphaFoldDB" id="A0ABD2A6G7"/>
<dbReference type="Proteomes" id="UP001607302">
    <property type="component" value="Unassembled WGS sequence"/>
</dbReference>
<evidence type="ECO:0000313" key="2">
    <source>
        <dbReference type="Proteomes" id="UP001607302"/>
    </source>
</evidence>
<sequence length="244" mass="29013">MFFQALFRFLDLWKSQYCTSKKSKYIHIDVKMSKEYGGYYSIQLTNYGYCENNTRDILNILRYIFWNLISDNSYKNMLATIYLKDGQNDFEVTYDLHYLPRKRLSLLKNEQNETKCIDFSYCRKYLSIKPSYNLTASDVEKFKVTVLEEITSLCKENANVKVTYRTDRRMLHNNHVPLDDEYKTCQILSTAVTDIVRQSLDSEFKEKCFALLKTENPGQLRDSLMTQLLPLIHENYVFSIKQEE</sequence>
<name>A0ABD2A6G7_VESSQ</name>
<comment type="caution">
    <text evidence="1">The sequence shown here is derived from an EMBL/GenBank/DDBJ whole genome shotgun (WGS) entry which is preliminary data.</text>
</comment>
<reference evidence="1 2" key="1">
    <citation type="journal article" date="2024" name="Ann. Entomol. Soc. Am.">
        <title>Genomic analyses of the southern and eastern yellowjacket wasps (Hymenoptera: Vespidae) reveal evolutionary signatures of social life.</title>
        <authorList>
            <person name="Catto M.A."/>
            <person name="Caine P.B."/>
            <person name="Orr S.E."/>
            <person name="Hunt B.G."/>
            <person name="Goodisman M.A.D."/>
        </authorList>
    </citation>
    <scope>NUCLEOTIDE SEQUENCE [LARGE SCALE GENOMIC DNA]</scope>
    <source>
        <strain evidence="1">233</strain>
        <tissue evidence="1">Head and thorax</tissue>
    </source>
</reference>
<gene>
    <name evidence="1" type="ORF">V1478_013632</name>
</gene>
<organism evidence="1 2">
    <name type="scientific">Vespula squamosa</name>
    <name type="common">Southern yellow jacket</name>
    <name type="synonym">Wasp</name>
    <dbReference type="NCBI Taxonomy" id="30214"/>
    <lineage>
        <taxon>Eukaryota</taxon>
        <taxon>Metazoa</taxon>
        <taxon>Ecdysozoa</taxon>
        <taxon>Arthropoda</taxon>
        <taxon>Hexapoda</taxon>
        <taxon>Insecta</taxon>
        <taxon>Pterygota</taxon>
        <taxon>Neoptera</taxon>
        <taxon>Endopterygota</taxon>
        <taxon>Hymenoptera</taxon>
        <taxon>Apocrita</taxon>
        <taxon>Aculeata</taxon>
        <taxon>Vespoidea</taxon>
        <taxon>Vespidae</taxon>
        <taxon>Vespinae</taxon>
        <taxon>Vespula</taxon>
    </lineage>
</organism>
<evidence type="ECO:0000313" key="1">
    <source>
        <dbReference type="EMBL" id="KAL2715956.1"/>
    </source>
</evidence>